<evidence type="ECO:0000313" key="2">
    <source>
        <dbReference type="Proteomes" id="UP001155128"/>
    </source>
</evidence>
<sequence length="98" mass="10805">MDLNELLHRQQVALMKADLADDCTSREAHLAEVADFAGSIADLRQAKAAPPYPAPSGNARIDEWIDAAASQAGNKLAKMLERHFGKADRRRAIPRELR</sequence>
<organism evidence="1 2">
    <name type="scientific">Sphingomicrobium sediminis</name>
    <dbReference type="NCBI Taxonomy" id="2950949"/>
    <lineage>
        <taxon>Bacteria</taxon>
        <taxon>Pseudomonadati</taxon>
        <taxon>Pseudomonadota</taxon>
        <taxon>Alphaproteobacteria</taxon>
        <taxon>Sphingomonadales</taxon>
        <taxon>Sphingomonadaceae</taxon>
        <taxon>Sphingomicrobium</taxon>
    </lineage>
</organism>
<accession>A0A9X2EM91</accession>
<reference evidence="1" key="1">
    <citation type="submission" date="2022-06" db="EMBL/GenBank/DDBJ databases">
        <title>Sphingomicrobium sedimins sp. nov., a marine bacterium isolated from tidal flat.</title>
        <authorList>
            <person name="Kim C.-H."/>
            <person name="Yoo Y."/>
            <person name="Kim J.-J."/>
        </authorList>
    </citation>
    <scope>NUCLEOTIDE SEQUENCE</scope>
    <source>
        <strain evidence="1">GRR-S6-50</strain>
    </source>
</reference>
<protein>
    <submittedName>
        <fullName evidence="1">Uncharacterized protein</fullName>
    </submittedName>
</protein>
<gene>
    <name evidence="1" type="ORF">NDO55_09165</name>
</gene>
<proteinExistence type="predicted"/>
<evidence type="ECO:0000313" key="1">
    <source>
        <dbReference type="EMBL" id="MCM8557989.1"/>
    </source>
</evidence>
<dbReference type="EMBL" id="JAMSHT010000001">
    <property type="protein sequence ID" value="MCM8557989.1"/>
    <property type="molecule type" value="Genomic_DNA"/>
</dbReference>
<keyword evidence="2" id="KW-1185">Reference proteome</keyword>
<dbReference type="RefSeq" id="WP_252114534.1">
    <property type="nucleotide sequence ID" value="NZ_JAMSHT010000001.1"/>
</dbReference>
<name>A0A9X2EM91_9SPHN</name>
<dbReference type="AlphaFoldDB" id="A0A9X2EM91"/>
<comment type="caution">
    <text evidence="1">The sequence shown here is derived from an EMBL/GenBank/DDBJ whole genome shotgun (WGS) entry which is preliminary data.</text>
</comment>
<dbReference type="Proteomes" id="UP001155128">
    <property type="component" value="Unassembled WGS sequence"/>
</dbReference>